<evidence type="ECO:0000256" key="1">
    <source>
        <dbReference type="SAM" id="SignalP"/>
    </source>
</evidence>
<feature type="signal peptide" evidence="1">
    <location>
        <begin position="1"/>
        <end position="25"/>
    </location>
</feature>
<accession>A0ABW6K939</accession>
<dbReference type="Gene3D" id="1.10.287.950">
    <property type="entry name" value="Methyl-accepting chemotaxis protein"/>
    <property type="match status" value="1"/>
</dbReference>
<evidence type="ECO:0000313" key="3">
    <source>
        <dbReference type="Proteomes" id="UP001601059"/>
    </source>
</evidence>
<protein>
    <submittedName>
        <fullName evidence="2">WXG100 family type VII secretion target</fullName>
    </submittedName>
</protein>
<dbReference type="Proteomes" id="UP001601059">
    <property type="component" value="Unassembled WGS sequence"/>
</dbReference>
<dbReference type="EMBL" id="JBIACK010000003">
    <property type="protein sequence ID" value="MFE8700731.1"/>
    <property type="molecule type" value="Genomic_DNA"/>
</dbReference>
<name>A0ABW6K939_9BACI</name>
<dbReference type="InterPro" id="IPR036689">
    <property type="entry name" value="ESAT-6-like_sf"/>
</dbReference>
<sequence length="603" mass="65324">MMRKKQFLLVVLSFIVLLPSFLATADKTNRVSAEKVAGKITSKDEVVYATLKANGDLEEIYVVNTLDVAQPGEVFDYGEYSSVKNLTDLSELNLEGETIRVNAPEGNFYYQGTLKDDSELPWDINVSYLLDGKEIDPTELAGKMGHIQINVETKVNKNVDLVFYENYLLQVSLMLSNMYGNIEASGGMIANAGKNKQITFTVMPGQEENFSVEADVEHFEFQGIEIAAVPSTLPIDTSEMDSMTDDMSTLSDAIGELNNGVADLEDGVSQLNSGVTSLREGSTQYKNGINQVNGASTEIIQASNSIGDALKTISDSMSGDSSEMDLTSLNELPAGLTQLANGLTETANGLSTLQENYSVAYQALDGAIKEIPAQQLTEEEITGLYASGADSNVLDKLIASNTAAQKVRGTYSAVNEAFLAVEPSLKQASEAIHVISGNLTSIANELSASLKETDMSGLGELQKGLATLSSNYSEFHSGLVGYTEGVGQLAASYNQLHSGIVGVSGGTSGLNEGVGKLHDGTDELYQETKDLPEQMQEEINQMISEYDKSDFTPVSFVSPQNENVYSVQFVIKTESIEKEEQETKKEEPVKEKGFWELFLDLFK</sequence>
<dbReference type="RefSeq" id="WP_389360198.1">
    <property type="nucleotide sequence ID" value="NZ_JBIACK010000003.1"/>
</dbReference>
<dbReference type="NCBIfam" id="TIGR03057">
    <property type="entry name" value="xxxLxxG_by_4"/>
    <property type="match status" value="2"/>
</dbReference>
<keyword evidence="1" id="KW-0732">Signal</keyword>
<dbReference type="SUPFAM" id="SSF140453">
    <property type="entry name" value="EsxAB dimer-like"/>
    <property type="match status" value="1"/>
</dbReference>
<gene>
    <name evidence="2" type="ORF">ACFYKX_08905</name>
</gene>
<keyword evidence="3" id="KW-1185">Reference proteome</keyword>
<comment type="caution">
    <text evidence="2">The sequence shown here is derived from an EMBL/GenBank/DDBJ whole genome shotgun (WGS) entry which is preliminary data.</text>
</comment>
<dbReference type="InterPro" id="IPR023908">
    <property type="entry name" value="xxxLxxG_rpt"/>
</dbReference>
<proteinExistence type="predicted"/>
<evidence type="ECO:0000313" key="2">
    <source>
        <dbReference type="EMBL" id="MFE8700731.1"/>
    </source>
</evidence>
<organism evidence="2 3">
    <name type="scientific">Cytobacillus spartinae</name>
    <dbReference type="NCBI Taxonomy" id="3299023"/>
    <lineage>
        <taxon>Bacteria</taxon>
        <taxon>Bacillati</taxon>
        <taxon>Bacillota</taxon>
        <taxon>Bacilli</taxon>
        <taxon>Bacillales</taxon>
        <taxon>Bacillaceae</taxon>
        <taxon>Cytobacillus</taxon>
    </lineage>
</organism>
<reference evidence="2 3" key="1">
    <citation type="submission" date="2024-08" db="EMBL/GenBank/DDBJ databases">
        <title>Two novel Cytobacillus novel species.</title>
        <authorList>
            <person name="Liu G."/>
        </authorList>
    </citation>
    <scope>NUCLEOTIDE SEQUENCE [LARGE SCALE GENOMIC DNA]</scope>
    <source>
        <strain evidence="2 3">FJAT-54145</strain>
    </source>
</reference>
<feature type="chain" id="PRO_5045930489" evidence="1">
    <location>
        <begin position="26"/>
        <end position="603"/>
    </location>
</feature>